<name>A0ABV2GYY2_9HYPH</name>
<dbReference type="Proteomes" id="UP001549204">
    <property type="component" value="Unassembled WGS sequence"/>
</dbReference>
<dbReference type="EMBL" id="JBEPMC010000018">
    <property type="protein sequence ID" value="MET3583498.1"/>
    <property type="molecule type" value="Genomic_DNA"/>
</dbReference>
<evidence type="ECO:0000313" key="2">
    <source>
        <dbReference type="Proteomes" id="UP001549204"/>
    </source>
</evidence>
<evidence type="ECO:0000313" key="1">
    <source>
        <dbReference type="EMBL" id="MET3583498.1"/>
    </source>
</evidence>
<sequence>MSDEPARFGPVDVLQIASKLTIDDATFVIGGQATNLWAWFYQDRTPELSSSSELTSKDIDYFGTKKAAESLAQALGGKVYLPNADDMNTPNTAVVVAEVNGKKLQIDFMHGVLGLTKRELENGVSVIRLEADSDGKLLRADVAVMHPVLCLKSRVANMLSPATMRRDKFAWKQLYATIAILEVYIRDALDDGDIKEVNRCFREIFNYLRSDRYGRRVVDELGVDPLKILETFASDSCLDERYRELTLGKMIDRIVTARQRRHDT</sequence>
<proteinExistence type="predicted"/>
<dbReference type="RefSeq" id="WP_006199651.1">
    <property type="nucleotide sequence ID" value="NZ_JBEPMC010000018.1"/>
</dbReference>
<accession>A0ABV2GYY2</accession>
<evidence type="ECO:0008006" key="3">
    <source>
        <dbReference type="Google" id="ProtNLM"/>
    </source>
</evidence>
<protein>
    <recommendedName>
        <fullName evidence="3">Nucleotidyl transferase AbiEii/AbiGii toxin family protein</fullName>
    </recommendedName>
</protein>
<keyword evidence="2" id="KW-1185">Reference proteome</keyword>
<comment type="caution">
    <text evidence="1">The sequence shown here is derived from an EMBL/GenBank/DDBJ whole genome shotgun (WGS) entry which is preliminary data.</text>
</comment>
<reference evidence="1 2" key="1">
    <citation type="submission" date="2024-06" db="EMBL/GenBank/DDBJ databases">
        <title>Genomic Encyclopedia of Type Strains, Phase IV (KMG-IV): sequencing the most valuable type-strain genomes for metagenomic binning, comparative biology and taxonomic classification.</title>
        <authorList>
            <person name="Goeker M."/>
        </authorList>
    </citation>
    <scope>NUCLEOTIDE SEQUENCE [LARGE SCALE GENOMIC DNA]</scope>
    <source>
        <strain evidence="1 2">DSM 100022</strain>
    </source>
</reference>
<gene>
    <name evidence="1" type="ORF">ABID19_006563</name>
</gene>
<organism evidence="1 2">
    <name type="scientific">Mesorhizobium robiniae</name>
    <dbReference type="NCBI Taxonomy" id="559315"/>
    <lineage>
        <taxon>Bacteria</taxon>
        <taxon>Pseudomonadati</taxon>
        <taxon>Pseudomonadota</taxon>
        <taxon>Alphaproteobacteria</taxon>
        <taxon>Hyphomicrobiales</taxon>
        <taxon>Phyllobacteriaceae</taxon>
        <taxon>Mesorhizobium</taxon>
    </lineage>
</organism>